<dbReference type="RefSeq" id="XP_019022074.1">
    <property type="nucleotide sequence ID" value="XM_019167929.1"/>
</dbReference>
<dbReference type="Proteomes" id="UP000033140">
    <property type="component" value="Unassembled WGS sequence"/>
</dbReference>
<comment type="caution">
    <text evidence="1">The sequence shown here is derived from an EMBL/GenBank/DDBJ whole genome shotgun (WGS) entry which is preliminary data.</text>
</comment>
<evidence type="ECO:0000313" key="2">
    <source>
        <dbReference type="Proteomes" id="UP000033140"/>
    </source>
</evidence>
<protein>
    <submittedName>
        <fullName evidence="1">Uncharacterized protein</fullName>
    </submittedName>
</protein>
<gene>
    <name evidence="1" type="ORF">G7K_3805-t1</name>
</gene>
<reference evidence="1 2" key="2">
    <citation type="journal article" date="2014" name="J. Gen. Appl. Microbiol.">
        <title>The early diverging ascomycetous budding yeast Saitoella complicata has three histone deacetylases belonging to the Clr6, Hos2, and Rpd3 lineages.</title>
        <authorList>
            <person name="Nishida H."/>
            <person name="Matsumoto T."/>
            <person name="Kondo S."/>
            <person name="Hamamoto M."/>
            <person name="Yoshikawa H."/>
        </authorList>
    </citation>
    <scope>NUCLEOTIDE SEQUENCE [LARGE SCALE GENOMIC DNA]</scope>
    <source>
        <strain evidence="1 2">NRRL Y-17804</strain>
    </source>
</reference>
<dbReference type="AlphaFoldDB" id="A0A0E9NIG1"/>
<evidence type="ECO:0000313" key="1">
    <source>
        <dbReference type="EMBL" id="GAO49657.1"/>
    </source>
</evidence>
<reference evidence="1 2" key="1">
    <citation type="journal article" date="2011" name="J. Gen. Appl. Microbiol.">
        <title>Draft genome sequencing of the enigmatic yeast Saitoella complicata.</title>
        <authorList>
            <person name="Nishida H."/>
            <person name="Hamamoto M."/>
            <person name="Sugiyama J."/>
        </authorList>
    </citation>
    <scope>NUCLEOTIDE SEQUENCE [LARGE SCALE GENOMIC DNA]</scope>
    <source>
        <strain evidence="1 2">NRRL Y-17804</strain>
    </source>
</reference>
<dbReference type="SUPFAM" id="SSF51430">
    <property type="entry name" value="NAD(P)-linked oxidoreductase"/>
    <property type="match status" value="1"/>
</dbReference>
<dbReference type="EMBL" id="BACD03000024">
    <property type="protein sequence ID" value="GAO49657.1"/>
    <property type="molecule type" value="Genomic_DNA"/>
</dbReference>
<dbReference type="InterPro" id="IPR036812">
    <property type="entry name" value="NAD(P)_OxRdtase_dom_sf"/>
</dbReference>
<name>A0A0E9NIG1_SAICN</name>
<organism evidence="1 2">
    <name type="scientific">Saitoella complicata (strain BCRC 22490 / CBS 7301 / JCM 7358 / NBRC 10748 / NRRL Y-17804)</name>
    <dbReference type="NCBI Taxonomy" id="698492"/>
    <lineage>
        <taxon>Eukaryota</taxon>
        <taxon>Fungi</taxon>
        <taxon>Dikarya</taxon>
        <taxon>Ascomycota</taxon>
        <taxon>Taphrinomycotina</taxon>
        <taxon>Taphrinomycotina incertae sedis</taxon>
        <taxon>Saitoella</taxon>
    </lineage>
</organism>
<reference evidence="1 2" key="3">
    <citation type="journal article" date="2015" name="Genome Announc.">
        <title>Draft Genome Sequence of the Archiascomycetous Yeast Saitoella complicata.</title>
        <authorList>
            <person name="Yamauchi K."/>
            <person name="Kondo S."/>
            <person name="Hamamoto M."/>
            <person name="Takahashi Y."/>
            <person name="Ogura Y."/>
            <person name="Hayashi T."/>
            <person name="Nishida H."/>
        </authorList>
    </citation>
    <scope>NUCLEOTIDE SEQUENCE [LARGE SCALE GENOMIC DNA]</scope>
    <source>
        <strain evidence="1 2">NRRL Y-17804</strain>
    </source>
</reference>
<accession>A0A0E9NIG1</accession>
<keyword evidence="2" id="KW-1185">Reference proteome</keyword>
<sequence>MSIQSLLTKLTSSFPPLSYLTTSSRFPTTPLTTSSGPHVARIALRIDSEVGMDVLTYAVDMGMTFWEVGEGGLGSVGAWLGEEGEGRERRGELFLAANIPNGTEAAVVGALFDTLNTSWLDLLYVPCNAEHVTLPTDADGLTNEAFTGRVRYIALEAPTAEELRYFSPLLRSPPAVRIRSRSGMEKVGDEQAKDLVEVARELGVGLIVDDDVEVETGGSEMVVWVRVCGGMRDLEEVVRRVEEE</sequence>
<proteinExistence type="predicted"/>